<sequence>MSRTEEADYEEEEENDDGGVWFYVNQSGFPMDSFTYDRMWNHVSKLHPEGYRMAPDIQDAKDLPEMPVPQAPLNLSPSLTVAEKLSIVQKYMSDLQYNHTGTQFYEIRKHRPISGLMDVAKDMIRESLPIKCLEAVILGIYLTNGIPGLDRFPVSFRTVFNRNIYNHVVLGVYYNGLYGSIGMSRRSDLMDKPLVFKSLSGLVSDFKASYNNYWHETKKVAIGVPVPHDPHSYEQIEWRGFNIHTNKHSWTEICRELDKHAREIRVQVRGVFIGFNHWAGKHYYVTQPGRGSFCDHTIAG</sequence>
<dbReference type="GO" id="GO:0005737">
    <property type="term" value="C:cytoplasm"/>
    <property type="evidence" value="ECO:0007669"/>
    <property type="project" value="InterPro"/>
</dbReference>
<dbReference type="AlphaFoldDB" id="R7TKS7"/>
<feature type="active site" evidence="1">
    <location>
        <position position="167"/>
    </location>
</feature>
<dbReference type="PANTHER" id="PTHR15750:SF2">
    <property type="entry name" value="VASOHIBIN"/>
    <property type="match status" value="1"/>
</dbReference>
<reference evidence="4" key="1">
    <citation type="submission" date="2012-12" db="EMBL/GenBank/DDBJ databases">
        <authorList>
            <person name="Hellsten U."/>
            <person name="Grimwood J."/>
            <person name="Chapman J.A."/>
            <person name="Shapiro H."/>
            <person name="Aerts A."/>
            <person name="Otillar R.P."/>
            <person name="Terry A.Y."/>
            <person name="Boore J.L."/>
            <person name="Simakov O."/>
            <person name="Marletaz F."/>
            <person name="Cho S.-J."/>
            <person name="Edsinger-Gonzales E."/>
            <person name="Havlak P."/>
            <person name="Kuo D.-H."/>
            <person name="Larsson T."/>
            <person name="Lv J."/>
            <person name="Arendt D."/>
            <person name="Savage R."/>
            <person name="Osoegawa K."/>
            <person name="de Jong P."/>
            <person name="Lindberg D.R."/>
            <person name="Seaver E.C."/>
            <person name="Weisblat D.A."/>
            <person name="Putnam N.H."/>
            <person name="Grigoriev I.V."/>
            <person name="Rokhsar D.S."/>
        </authorList>
    </citation>
    <scope>NUCLEOTIDE SEQUENCE</scope>
    <source>
        <strain evidence="4">I ESC-2004</strain>
    </source>
</reference>
<dbReference type="Pfam" id="PF14822">
    <property type="entry name" value="Vasohibin"/>
    <property type="match status" value="1"/>
</dbReference>
<reference evidence="2 4" key="2">
    <citation type="journal article" date="2013" name="Nature">
        <title>Insights into bilaterian evolution from three spiralian genomes.</title>
        <authorList>
            <person name="Simakov O."/>
            <person name="Marletaz F."/>
            <person name="Cho S.J."/>
            <person name="Edsinger-Gonzales E."/>
            <person name="Havlak P."/>
            <person name="Hellsten U."/>
            <person name="Kuo D.H."/>
            <person name="Larsson T."/>
            <person name="Lv J."/>
            <person name="Arendt D."/>
            <person name="Savage R."/>
            <person name="Osoegawa K."/>
            <person name="de Jong P."/>
            <person name="Grimwood J."/>
            <person name="Chapman J.A."/>
            <person name="Shapiro H."/>
            <person name="Aerts A."/>
            <person name="Otillar R.P."/>
            <person name="Terry A.Y."/>
            <person name="Boore J.L."/>
            <person name="Grigoriev I.V."/>
            <person name="Lindberg D.R."/>
            <person name="Seaver E.C."/>
            <person name="Weisblat D.A."/>
            <person name="Putnam N.H."/>
            <person name="Rokhsar D.S."/>
        </authorList>
    </citation>
    <scope>NUCLEOTIDE SEQUENCE</scope>
    <source>
        <strain evidence="2 4">I ESC-2004</strain>
    </source>
</reference>
<evidence type="ECO:0000313" key="2">
    <source>
        <dbReference type="EMBL" id="ELT94112.1"/>
    </source>
</evidence>
<dbReference type="InterPro" id="IPR028131">
    <property type="entry name" value="VASH1"/>
</dbReference>
<dbReference type="OrthoDB" id="9974232at2759"/>
<dbReference type="PANTHER" id="PTHR15750">
    <property type="entry name" value="VASOHIBIN-1-LIKE ISOFORM X2"/>
    <property type="match status" value="1"/>
</dbReference>
<feature type="active site" evidence="1">
    <location>
        <position position="184"/>
    </location>
</feature>
<dbReference type="STRING" id="283909.R7TKS7"/>
<evidence type="ECO:0000313" key="3">
    <source>
        <dbReference type="EnsemblMetazoa" id="CapteP139464"/>
    </source>
</evidence>
<dbReference type="Proteomes" id="UP000014760">
    <property type="component" value="Unassembled WGS sequence"/>
</dbReference>
<dbReference type="OMA" id="WERMWAH"/>
<evidence type="ECO:0000313" key="4">
    <source>
        <dbReference type="Proteomes" id="UP000014760"/>
    </source>
</evidence>
<evidence type="ECO:0000256" key="1">
    <source>
        <dbReference type="PIRSR" id="PIRSR628131-1"/>
    </source>
</evidence>
<name>R7TKS7_CAPTE</name>
<keyword evidence="4" id="KW-1185">Reference proteome</keyword>
<dbReference type="EMBL" id="AMQN01000309">
    <property type="status" value="NOT_ANNOTATED_CDS"/>
    <property type="molecule type" value="Genomic_DNA"/>
</dbReference>
<organism evidence="2">
    <name type="scientific">Capitella teleta</name>
    <name type="common">Polychaete worm</name>
    <dbReference type="NCBI Taxonomy" id="283909"/>
    <lineage>
        <taxon>Eukaryota</taxon>
        <taxon>Metazoa</taxon>
        <taxon>Spiralia</taxon>
        <taxon>Lophotrochozoa</taxon>
        <taxon>Annelida</taxon>
        <taxon>Polychaeta</taxon>
        <taxon>Sedentaria</taxon>
        <taxon>Scolecida</taxon>
        <taxon>Capitellidae</taxon>
        <taxon>Capitella</taxon>
    </lineage>
</organism>
<proteinExistence type="predicted"/>
<dbReference type="EnsemblMetazoa" id="CapteT139464">
    <property type="protein sequence ID" value="CapteP139464"/>
    <property type="gene ID" value="CapteG139464"/>
</dbReference>
<reference evidence="3" key="3">
    <citation type="submission" date="2015-06" db="UniProtKB">
        <authorList>
            <consortium name="EnsemblMetazoa"/>
        </authorList>
    </citation>
    <scope>IDENTIFICATION</scope>
</reference>
<dbReference type="EMBL" id="KB309537">
    <property type="protein sequence ID" value="ELT94112.1"/>
    <property type="molecule type" value="Genomic_DNA"/>
</dbReference>
<evidence type="ECO:0008006" key="5">
    <source>
        <dbReference type="Google" id="ProtNLM"/>
    </source>
</evidence>
<protein>
    <recommendedName>
        <fullName evidence="5">Vasohibin-1</fullName>
    </recommendedName>
</protein>
<feature type="active site" evidence="1">
    <location>
        <position position="132"/>
    </location>
</feature>
<accession>R7TKS7</accession>
<gene>
    <name evidence="2" type="ORF">CAPTEDRAFT_139464</name>
</gene>
<dbReference type="HOGENOM" id="CLU_061405_0_1_1"/>